<reference evidence="4" key="1">
    <citation type="submission" date="2021-05" db="EMBL/GenBank/DDBJ databases">
        <authorList>
            <person name="Alioto T."/>
            <person name="Alioto T."/>
            <person name="Gomez Garrido J."/>
        </authorList>
    </citation>
    <scope>NUCLEOTIDE SEQUENCE</scope>
</reference>
<dbReference type="EMBL" id="HBUE01095666">
    <property type="protein sequence ID" value="CAG6483251.1"/>
    <property type="molecule type" value="Transcribed_RNA"/>
</dbReference>
<sequence length="378" mass="43108">MNQSKELTREIHPSNSEKEVNSSNNGKKQQECNKYIYSRWMVFLVLMSSIAVTLYFHNGKHNSPVKNNSAEFLMPPNPQRTDTKPVPSYTQLHIFKQAAVCSDSQVCSQVGRYIFEKNGSIVDATLATMFCSGLSNMQSMGIGGGFIMNLYIKQEGKAYTLDAREISAKASTRDMHLKWNEIIQPTIDICKNGFEMSKHMYDSLHTNSKVKMDKQLRQMYVDEHSNEFYKPGTIIKPDKLCRTLEIIAEQGGDSLYIGKLAEMFASDLKDMGSIITKHDLEEYEVRWNDSIPIDINGDIMYVIPPPASGILVSYIVNILKNYNFKPEDISSVNSTILTYHRIIEAFKHTYGKRTQIGDPKYVNIDDNASTFDRYMRCT</sequence>
<proteinExistence type="predicted"/>
<dbReference type="GO" id="GO:0006751">
    <property type="term" value="P:glutathione catabolic process"/>
    <property type="evidence" value="ECO:0007669"/>
    <property type="project" value="InterPro"/>
</dbReference>
<evidence type="ECO:0000256" key="2">
    <source>
        <dbReference type="SAM" id="MobiDB-lite"/>
    </source>
</evidence>
<accession>A0A8D8FTP6</accession>
<keyword evidence="3" id="KW-0812">Transmembrane</keyword>
<feature type="binding site" evidence="1">
    <location>
        <position position="164"/>
    </location>
    <ligand>
        <name>L-glutamate</name>
        <dbReference type="ChEBI" id="CHEBI:29985"/>
    </ligand>
</feature>
<dbReference type="InterPro" id="IPR000101">
    <property type="entry name" value="GGT_peptidase"/>
</dbReference>
<dbReference type="Gene3D" id="1.10.246.130">
    <property type="match status" value="1"/>
</dbReference>
<name>A0A8D8FTP6_CULPI</name>
<dbReference type="Pfam" id="PF01019">
    <property type="entry name" value="G_glu_transpept"/>
    <property type="match status" value="2"/>
</dbReference>
<evidence type="ECO:0000256" key="3">
    <source>
        <dbReference type="SAM" id="Phobius"/>
    </source>
</evidence>
<dbReference type="SUPFAM" id="SSF56235">
    <property type="entry name" value="N-terminal nucleophile aminohydrolases (Ntn hydrolases)"/>
    <property type="match status" value="1"/>
</dbReference>
<dbReference type="InterPro" id="IPR043138">
    <property type="entry name" value="GGT_lsub"/>
</dbReference>
<evidence type="ECO:0000256" key="1">
    <source>
        <dbReference type="PIRSR" id="PIRSR600101-2"/>
    </source>
</evidence>
<dbReference type="PRINTS" id="PR01210">
    <property type="entry name" value="GGTRANSPTASE"/>
</dbReference>
<dbReference type="InterPro" id="IPR029055">
    <property type="entry name" value="Ntn_hydrolases_N"/>
</dbReference>
<dbReference type="AlphaFoldDB" id="A0A8D8FTP6"/>
<feature type="region of interest" description="Disordered" evidence="2">
    <location>
        <begin position="1"/>
        <end position="26"/>
    </location>
</feature>
<dbReference type="PANTHER" id="PTHR11686">
    <property type="entry name" value="GAMMA GLUTAMYL TRANSPEPTIDASE"/>
    <property type="match status" value="1"/>
</dbReference>
<feature type="compositionally biased region" description="Basic and acidic residues" evidence="2">
    <location>
        <begin position="1"/>
        <end position="20"/>
    </location>
</feature>
<dbReference type="GO" id="GO:0036374">
    <property type="term" value="F:glutathione hydrolase activity"/>
    <property type="evidence" value="ECO:0007669"/>
    <property type="project" value="InterPro"/>
</dbReference>
<protein>
    <submittedName>
        <fullName evidence="4">Gamma-glutamyltranspeptidase 1</fullName>
    </submittedName>
</protein>
<dbReference type="PANTHER" id="PTHR11686:SF9">
    <property type="entry name" value="RE13973P"/>
    <property type="match status" value="1"/>
</dbReference>
<dbReference type="GO" id="GO:0005886">
    <property type="term" value="C:plasma membrane"/>
    <property type="evidence" value="ECO:0007669"/>
    <property type="project" value="TreeGrafter"/>
</dbReference>
<keyword evidence="3" id="KW-1133">Transmembrane helix</keyword>
<organism evidence="4">
    <name type="scientific">Culex pipiens</name>
    <name type="common">House mosquito</name>
    <dbReference type="NCBI Taxonomy" id="7175"/>
    <lineage>
        <taxon>Eukaryota</taxon>
        <taxon>Metazoa</taxon>
        <taxon>Ecdysozoa</taxon>
        <taxon>Arthropoda</taxon>
        <taxon>Hexapoda</taxon>
        <taxon>Insecta</taxon>
        <taxon>Pterygota</taxon>
        <taxon>Neoptera</taxon>
        <taxon>Endopterygota</taxon>
        <taxon>Diptera</taxon>
        <taxon>Nematocera</taxon>
        <taxon>Culicoidea</taxon>
        <taxon>Culicidae</taxon>
        <taxon>Culicinae</taxon>
        <taxon>Culicini</taxon>
        <taxon>Culex</taxon>
        <taxon>Culex</taxon>
    </lineage>
</organism>
<keyword evidence="3" id="KW-0472">Membrane</keyword>
<evidence type="ECO:0000313" key="4">
    <source>
        <dbReference type="EMBL" id="CAG6483251.1"/>
    </source>
</evidence>
<feature type="transmembrane region" description="Helical" evidence="3">
    <location>
        <begin position="37"/>
        <end position="56"/>
    </location>
</feature>